<protein>
    <recommendedName>
        <fullName evidence="4">EGF-like domain-containing protein</fullName>
    </recommendedName>
</protein>
<dbReference type="EMBL" id="AGNL01044430">
    <property type="protein sequence ID" value="EJK49792.1"/>
    <property type="molecule type" value="Genomic_DNA"/>
</dbReference>
<feature type="compositionally biased region" description="Basic and acidic residues" evidence="3">
    <location>
        <begin position="960"/>
        <end position="978"/>
    </location>
</feature>
<feature type="compositionally biased region" description="Basic and acidic residues" evidence="3">
    <location>
        <begin position="904"/>
        <end position="924"/>
    </location>
</feature>
<dbReference type="OrthoDB" id="6130531at2759"/>
<comment type="caution">
    <text evidence="5">The sequence shown here is derived from an EMBL/GenBank/DDBJ whole genome shotgun (WGS) entry which is preliminary data.</text>
</comment>
<dbReference type="Gene3D" id="2.10.25.10">
    <property type="entry name" value="Laminin"/>
    <property type="match status" value="2"/>
</dbReference>
<feature type="compositionally biased region" description="Low complexity" evidence="3">
    <location>
        <begin position="1594"/>
        <end position="1603"/>
    </location>
</feature>
<feature type="compositionally biased region" description="Basic and acidic residues" evidence="3">
    <location>
        <begin position="936"/>
        <end position="946"/>
    </location>
</feature>
<feature type="compositionally biased region" description="Basic and acidic residues" evidence="3">
    <location>
        <begin position="804"/>
        <end position="828"/>
    </location>
</feature>
<dbReference type="PROSITE" id="PS50026">
    <property type="entry name" value="EGF_3"/>
    <property type="match status" value="1"/>
</dbReference>
<sequence length="2520" mass="270439">MDVQIAAQGMATATVMASASAQQDTMVPTAVLGCAHQRQLSQILRSQPTPHTNPQCAPAERTMCPNNCNRRGRCLSMRMLSESDSSQQHQYDNWDADKIFGCKCDSGYAGYDCSVRLCPTGDDPLTTVETNNEVQLLRCTADVSFGGHIVLMFDGKPSDHIPTGASSTALKHAIETLHVIREVSVVYSAGPQLCRSDGVDNIVHITFLQNFGPQPPFVPLQFHMEPSSVVEIAAADDSYAYGMFTDQDGIEHHSVKGNKENEECSNRGLCDQRTGTCKCFSSSSGDEYGGSDGYGGNGERGDCGHAIVPITNCPSSEQHGVCSGHGWCDDTTKRCSCEEGYTAGDCSLRTCKKGLSWFDYPSADNVAHQDKVVCSNAGSCSRSLGECTCQPGFFGAACEFFGCVHENYEYSQSTQDCSGHGRCHSMRELALAGDPPHQYGTDPNNPVTWDADRVFGCLCDEGWEGYDCSLQSCAKGMNPDTGDMGICSDQGICDTKSGECKCFTGWGSSDGSGSGTIGGKDDFHSNHKPSKPSQAAGWIAQISTFQQRVSKGSGGGRWFPGYFPTAYGLRVLRRRGWQELHPVESHAEHGAHVRPNGKPERRLADERVPHHERLDDEAEHHILDDRPDHAPAQAHDVGQLLEVGVQQRHVGGFHGEGGALAHRHRDVRDGKGGRIVDAVADHDDCALGPAALPVHVGVVHPALDLDELVLRQQLAHYVVVLQADLGPDAGRGRVLVAREHLRAHDVAIDADEADRAAGVGPGVRRFLYVVGQRVVEPQPAKQPPVACVHPLAADERCDPLAGKERVILDPRRRQRDALARGPPHDRLRQRVASPLLHQRQVPQRTLPVHPPPRPPEVQQLEHTPRERPRLVEADVLDPPEPLEVLPALYEHAPLRRRRAGRDVGDRRGYYEGAGTRDDEHDESVHGPSPPGLGAPDPRHGAHKEGEDDHDGCVYPGELADETRDGRVVRGRGRPHDQLGRAAVDGASRHRRAGTLGDRPALAGCVSRKGEVRRQSVGPSATLGPIRIPEKVAAEKLTQTGLVDCRLPLEDDPVAGHLVARADAHGRPSATADAGTTTRSFVTGFTMLAVTGLSCTMALRSRSRLVANAPGRPDFRKSTNTTQPSTHEPSPAQTHLSASLALAVALPSRASLIANRNVTAAASVYSPRATAPAAARNMRHGLIVGPRVAVPSSRPGAERSHRPRAPGAPVRDDREGHVAPQRPHDARRREVVRVVVDLHGPPAEDADVAYLPPFPPLRQGGLEPRQGPPARPPDREDARDVHVGGDRRRSTQSVGAVDPRRGPERLGVQGGLDVRRGDRVDVVLDVGRLRGRRDADAYDSVERLHDGLDLGRKGREAGVNFWGVFRRAGDCADMPHVELRLAHPAPPRRRPRAEILPRRRRRQDEVPHGPDPLRLELEETLEDVEESERPSRRHLVDVQVDPPPSPRSVLNPAACVDVLEPAVDVNTAAVLAVVLEVELVGFRVVHEVVHVSAMADGIDPLAEGAAPAVTARGARRGGLVRVRPPPTAAVVQPMPQAVPPLGEVGPEPARVALGRHALAHGQTGLVPTLPRKAAVSFLLPPAVLRGFVPARPVEAQGQQAAQRAESTDRPPRVENVYRRSVRPYDGEARQRRSTVGADGEAGAAVGHGAVGAAGPLLGLIVGQGADAASRSGGRRNGAGAPAAASAAARRPSPPAACHCGRRRRTIERRPSRGAGPCRRSSSRLGSWAAAVGCRALFSYSGSSGSRMLGRQAGGRRGLFPAEPFSLLPDPGSRILVQEAQEWGIDGAGMREVSGQWPPPCSVCDGSRPRSSSPKASSASDLRAGQHTPGTPAAPSSDGPSTEPGFGNIPSVITPTTRNPSSDNTNGLVLTRVTHSPLTAEEETGGLAAASDDLREDMSETESTLANFTRQPLEDEYPTPPPLEDDEDADEAIDDSVPALVHALAEADAEDVSGVGNPANGSTGGVSLAALQAQVVDVESQLKTGFDVARQESATYRQQMDARMASFENTILNAINDGMAKLLAEKQAVDATMTTATGVCDDLERRTTAARDMANNVAARKKELADTIEESTSAARSNQRAVDDVKHTFNQAKDLVKQARDLSTSAIDAKHAATQALDKFNANIREVETRVDTRFTIIDDKTRDFDTASAKYTEATALANSLSADATAAQQAVNEVASHVARSEELAKRAEDAATEVTNFVLGTADGTGDTAKDKAVTSIAEEANRRVNECVDSHLLNLGVQTKISVDKYMSEAQTSVLSFINSERAKIEQSAAASPLDIAAHQARLEAELEAKLEAGLVARQARLESTATDIIARLGSRHPDEAAEERLNQIDAKGDDVEERISRRLGARADDIEEMIGKFYRDMATKEELLSTMYAEQRDAVRSPSPHTRHQPLDDTSVDPSPCGADVSRRGGSPHGQENDGRPGHNDPSDREPRRFVDRTGVLHRSNARRDYGREGDAGDERGSRDDRGGDRGGDGGYAGGGGDGGDGGYDPYGGFYDEEDRPFDPFDPTETNNPDFKR</sequence>
<feature type="compositionally biased region" description="Basic and acidic residues" evidence="3">
    <location>
        <begin position="1604"/>
        <end position="1629"/>
    </location>
</feature>
<feature type="region of interest" description="Disordered" evidence="3">
    <location>
        <begin position="1788"/>
        <end position="1927"/>
    </location>
</feature>
<keyword evidence="6" id="KW-1185">Reference proteome</keyword>
<dbReference type="InterPro" id="IPR013111">
    <property type="entry name" value="EGF_extracell"/>
</dbReference>
<feature type="compositionally biased region" description="Basic and acidic residues" evidence="3">
    <location>
        <begin position="2418"/>
        <end position="2439"/>
    </location>
</feature>
<feature type="compositionally biased region" description="Basic and acidic residues" evidence="3">
    <location>
        <begin position="1209"/>
        <end position="1229"/>
    </location>
</feature>
<reference evidence="5 6" key="1">
    <citation type="journal article" date="2012" name="Genome Biol.">
        <title>Genome and low-iron response of an oceanic diatom adapted to chronic iron limitation.</title>
        <authorList>
            <person name="Lommer M."/>
            <person name="Specht M."/>
            <person name="Roy A.S."/>
            <person name="Kraemer L."/>
            <person name="Andreson R."/>
            <person name="Gutowska M.A."/>
            <person name="Wolf J."/>
            <person name="Bergner S.V."/>
            <person name="Schilhabel M.B."/>
            <person name="Klostermeier U.C."/>
            <person name="Beiko R.G."/>
            <person name="Rosenstiel P."/>
            <person name="Hippler M."/>
            <person name="Laroche J."/>
        </authorList>
    </citation>
    <scope>NUCLEOTIDE SEQUENCE [LARGE SCALE GENOMIC DNA]</scope>
    <source>
        <strain evidence="5 6">CCMP1005</strain>
    </source>
</reference>
<feature type="region of interest" description="Disordered" evidence="3">
    <location>
        <begin position="1106"/>
        <end position="1134"/>
    </location>
</feature>
<dbReference type="PROSITE" id="PS00022">
    <property type="entry name" value="EGF_1"/>
    <property type="match status" value="1"/>
</dbReference>
<feature type="region of interest" description="Disordered" evidence="3">
    <location>
        <begin position="511"/>
        <end position="533"/>
    </location>
</feature>
<feature type="compositionally biased region" description="Low complexity" evidence="3">
    <location>
        <begin position="1666"/>
        <end position="1689"/>
    </location>
</feature>
<evidence type="ECO:0000256" key="1">
    <source>
        <dbReference type="ARBA" id="ARBA00023157"/>
    </source>
</evidence>
<dbReference type="SMART" id="SM00181">
    <property type="entry name" value="EGF"/>
    <property type="match status" value="5"/>
</dbReference>
<feature type="region of interest" description="Disordered" evidence="3">
    <location>
        <begin position="1666"/>
        <end position="1720"/>
    </location>
</feature>
<dbReference type="Proteomes" id="UP000266841">
    <property type="component" value="Unassembled WGS sequence"/>
</dbReference>
<accession>K0RT15</accession>
<feature type="compositionally biased region" description="Low complexity" evidence="3">
    <location>
        <begin position="1807"/>
        <end position="1818"/>
    </location>
</feature>
<comment type="caution">
    <text evidence="2">Lacks conserved residue(s) required for the propagation of feature annotation.</text>
</comment>
<gene>
    <name evidence="5" type="ORF">THAOC_31297</name>
</gene>
<feature type="compositionally biased region" description="Basic and acidic residues" evidence="3">
    <location>
        <begin position="862"/>
        <end position="872"/>
    </location>
</feature>
<dbReference type="PROSITE" id="PS01186">
    <property type="entry name" value="EGF_2"/>
    <property type="match status" value="2"/>
</dbReference>
<feature type="disulfide bond" evidence="2">
    <location>
        <begin position="389"/>
        <end position="398"/>
    </location>
</feature>
<keyword evidence="1 2" id="KW-1015">Disulfide bond</keyword>
<feature type="region of interest" description="Disordered" evidence="3">
    <location>
        <begin position="2379"/>
        <end position="2520"/>
    </location>
</feature>
<keyword evidence="2" id="KW-0245">EGF-like domain</keyword>
<feature type="compositionally biased region" description="Polar residues" evidence="3">
    <location>
        <begin position="1899"/>
        <end position="1908"/>
    </location>
</feature>
<dbReference type="InterPro" id="IPR052108">
    <property type="entry name" value="MEGF/SIB"/>
</dbReference>
<dbReference type="Pfam" id="PF07974">
    <property type="entry name" value="EGF_2"/>
    <property type="match status" value="1"/>
</dbReference>
<evidence type="ECO:0000313" key="6">
    <source>
        <dbReference type="Proteomes" id="UP000266841"/>
    </source>
</evidence>
<feature type="domain" description="EGF-like" evidence="4">
    <location>
        <begin position="364"/>
        <end position="399"/>
    </location>
</feature>
<dbReference type="PANTHER" id="PTHR24035">
    <property type="entry name" value="MULTIPLE EPIDERMAL GROWTH FACTOR-LIKE DOMAINS PROTEIN"/>
    <property type="match status" value="1"/>
</dbReference>
<feature type="compositionally biased region" description="Polar residues" evidence="3">
    <location>
        <begin position="1849"/>
        <end position="1875"/>
    </location>
</feature>
<feature type="compositionally biased region" description="Basic and acidic residues" evidence="3">
    <location>
        <begin position="1426"/>
        <end position="1435"/>
    </location>
</feature>
<feature type="region of interest" description="Disordered" evidence="3">
    <location>
        <begin position="804"/>
        <end position="877"/>
    </location>
</feature>
<feature type="region of interest" description="Disordered" evidence="3">
    <location>
        <begin position="1242"/>
        <end position="1310"/>
    </location>
</feature>
<feature type="region of interest" description="Disordered" evidence="3">
    <location>
        <begin position="1381"/>
        <end position="1443"/>
    </location>
</feature>
<feature type="compositionally biased region" description="Gly residues" evidence="3">
    <location>
        <begin position="2476"/>
        <end position="2493"/>
    </location>
</feature>
<feature type="region of interest" description="Disordered" evidence="3">
    <location>
        <begin position="904"/>
        <end position="998"/>
    </location>
</feature>
<dbReference type="InterPro" id="IPR000742">
    <property type="entry name" value="EGF"/>
</dbReference>
<feature type="region of interest" description="Disordered" evidence="3">
    <location>
        <begin position="1186"/>
        <end position="1229"/>
    </location>
</feature>
<evidence type="ECO:0000256" key="2">
    <source>
        <dbReference type="PROSITE-ProRule" id="PRU00076"/>
    </source>
</evidence>
<evidence type="ECO:0000313" key="5">
    <source>
        <dbReference type="EMBL" id="EJK49792.1"/>
    </source>
</evidence>
<dbReference type="PANTHER" id="PTHR24035:SF109">
    <property type="entry name" value="PROTEIN DRAPER"/>
    <property type="match status" value="1"/>
</dbReference>
<dbReference type="eggNOG" id="KOG1225">
    <property type="taxonomic scope" value="Eukaryota"/>
</dbReference>
<dbReference type="PRINTS" id="PR00011">
    <property type="entry name" value="EGFLAMININ"/>
</dbReference>
<feature type="compositionally biased region" description="Basic and acidic residues" evidence="3">
    <location>
        <begin position="2449"/>
        <end position="2475"/>
    </location>
</feature>
<feature type="compositionally biased region" description="Basic and acidic residues" evidence="3">
    <location>
        <begin position="1271"/>
        <end position="1288"/>
    </location>
</feature>
<organism evidence="5 6">
    <name type="scientific">Thalassiosira oceanica</name>
    <name type="common">Marine diatom</name>
    <dbReference type="NCBI Taxonomy" id="159749"/>
    <lineage>
        <taxon>Eukaryota</taxon>
        <taxon>Sar</taxon>
        <taxon>Stramenopiles</taxon>
        <taxon>Ochrophyta</taxon>
        <taxon>Bacillariophyta</taxon>
        <taxon>Coscinodiscophyceae</taxon>
        <taxon>Thalassiosirophycidae</taxon>
        <taxon>Thalassiosirales</taxon>
        <taxon>Thalassiosiraceae</taxon>
        <taxon>Thalassiosira</taxon>
    </lineage>
</organism>
<evidence type="ECO:0000259" key="4">
    <source>
        <dbReference type="PROSITE" id="PS50026"/>
    </source>
</evidence>
<feature type="region of interest" description="Disordered" evidence="3">
    <location>
        <begin position="1594"/>
        <end position="1638"/>
    </location>
</feature>
<name>K0RT15_THAOC</name>
<proteinExistence type="predicted"/>
<evidence type="ECO:0000256" key="3">
    <source>
        <dbReference type="SAM" id="MobiDB-lite"/>
    </source>
</evidence>
<feature type="compositionally biased region" description="Basic and acidic residues" evidence="3">
    <location>
        <begin position="1391"/>
        <end position="1416"/>
    </location>
</feature>
<feature type="compositionally biased region" description="Polar residues" evidence="3">
    <location>
        <begin position="1117"/>
        <end position="1134"/>
    </location>
</feature>